<dbReference type="EMBL" id="JAJSPL020000006">
    <property type="protein sequence ID" value="KAK7746317.1"/>
    <property type="molecule type" value="Genomic_DNA"/>
</dbReference>
<comment type="similarity">
    <text evidence="2 9">Belongs to the class-IV pyridoxal-phosphate-dependent aminotransferase family.</text>
</comment>
<protein>
    <recommendedName>
        <fullName evidence="11">Branched-chain-amino-acid aminotransferase</fullName>
        <ecNumber evidence="11">2.6.1.42</ecNumber>
    </recommendedName>
</protein>
<keyword evidence="6 10" id="KW-0663">Pyridoxal phosphate</keyword>
<dbReference type="Gene3D" id="3.20.10.10">
    <property type="entry name" value="D-amino Acid Aminotransferase, subunit A, domain 2"/>
    <property type="match status" value="1"/>
</dbReference>
<dbReference type="GO" id="GO:0005739">
    <property type="term" value="C:mitochondrion"/>
    <property type="evidence" value="ECO:0007669"/>
    <property type="project" value="TreeGrafter"/>
</dbReference>
<dbReference type="FunFam" id="3.30.470.10:FF:000012">
    <property type="entry name" value="Branched-chain-amino-acid aminotransferase"/>
    <property type="match status" value="1"/>
</dbReference>
<keyword evidence="13" id="KW-1185">Reference proteome</keyword>
<dbReference type="AlphaFoldDB" id="A0AAN9UEL0"/>
<keyword evidence="4 11" id="KW-0028">Amino-acid biosynthesis</keyword>
<reference evidence="12 13" key="1">
    <citation type="journal article" date="2023" name="PLoS ONE">
        <title>Cytospora paraplurivora sp. nov. isolated from orchards with fruit tree decline syndrome in Ontario, Canada.</title>
        <authorList>
            <person name="Ilyukhin E."/>
            <person name="Nguyen H.D.T."/>
            <person name="Castle A.J."/>
            <person name="Ellouze W."/>
        </authorList>
    </citation>
    <scope>NUCLEOTIDE SEQUENCE [LARGE SCALE GENOMIC DNA]</scope>
    <source>
        <strain evidence="12 13">FDS-564</strain>
    </source>
</reference>
<dbReference type="Proteomes" id="UP001320245">
    <property type="component" value="Unassembled WGS sequence"/>
</dbReference>
<evidence type="ECO:0000256" key="6">
    <source>
        <dbReference type="ARBA" id="ARBA00022898"/>
    </source>
</evidence>
<evidence type="ECO:0000256" key="11">
    <source>
        <dbReference type="RuleBase" id="RU004517"/>
    </source>
</evidence>
<gene>
    <name evidence="12" type="ORF">SLS53_002276</name>
</gene>
<sequence length="424" mass="46339">MAPGTITPVSPIHDASASDVDLASTAIKHKLENANGTTTNGHQTDTTKPAELDASKLIYNRTKAPRPVPDEATAVAGTETVCTDHMITAAWSADHGWSAPELKPYGPLSLMPTASCLHYATECFEGMKAYRGHDGKLRLFRPDRNARRFLQSATRVGLPPFPPAELERLVRALLAADAARWLPPGRPGSYLYLRPAVIGTQPYLGVAAPREALLFVTASFMKRMDTLPGGIRLHTSPEDTVRAWAGGFGYAKVGANYGPTLLATQEARDRGFGQVLWLYGPEGYCTEAGASNFFVVWREAGSGRTQLVTAPLDDRLILDGVTRRSVLDLAQERLGDELEIVERRFTMDEVVEAERDGRMVEAFATGTAWFVTPVSLIHHRGTEVSFDMGNGEGGKYSQTLKKWLKDIMYGGEDHPWGAVVQEEL</sequence>
<dbReference type="PROSITE" id="PS00770">
    <property type="entry name" value="AA_TRANSFER_CLASS_4"/>
    <property type="match status" value="1"/>
</dbReference>
<dbReference type="InterPro" id="IPR018300">
    <property type="entry name" value="Aminotrans_IV_CS"/>
</dbReference>
<dbReference type="PANTHER" id="PTHR11825:SF69">
    <property type="entry name" value="BRANCHED-CHAIN-AMINO-ACID AMINOTRANSFERASE"/>
    <property type="match status" value="1"/>
</dbReference>
<evidence type="ECO:0000313" key="13">
    <source>
        <dbReference type="Proteomes" id="UP001320245"/>
    </source>
</evidence>
<dbReference type="GO" id="GO:0009098">
    <property type="term" value="P:L-leucine biosynthetic process"/>
    <property type="evidence" value="ECO:0007669"/>
    <property type="project" value="TreeGrafter"/>
</dbReference>
<accession>A0AAN9UEL0</accession>
<comment type="catalytic activity">
    <reaction evidence="11">
        <text>L-leucine + 2-oxoglutarate = 4-methyl-2-oxopentanoate + L-glutamate</text>
        <dbReference type="Rhea" id="RHEA:18321"/>
        <dbReference type="ChEBI" id="CHEBI:16810"/>
        <dbReference type="ChEBI" id="CHEBI:17865"/>
        <dbReference type="ChEBI" id="CHEBI:29985"/>
        <dbReference type="ChEBI" id="CHEBI:57427"/>
        <dbReference type="EC" id="2.6.1.42"/>
    </reaction>
</comment>
<dbReference type="InterPro" id="IPR005786">
    <property type="entry name" value="B_amino_transII"/>
</dbReference>
<dbReference type="InterPro" id="IPR036038">
    <property type="entry name" value="Aminotransferase-like"/>
</dbReference>
<name>A0AAN9UEL0_9PEZI</name>
<evidence type="ECO:0000256" key="1">
    <source>
        <dbReference type="ARBA" id="ARBA00001933"/>
    </source>
</evidence>
<evidence type="ECO:0000256" key="3">
    <source>
        <dbReference type="ARBA" id="ARBA00022576"/>
    </source>
</evidence>
<dbReference type="CDD" id="cd01557">
    <property type="entry name" value="BCAT_beta_family"/>
    <property type="match status" value="1"/>
</dbReference>
<evidence type="ECO:0000313" key="12">
    <source>
        <dbReference type="EMBL" id="KAK7746317.1"/>
    </source>
</evidence>
<evidence type="ECO:0000256" key="7">
    <source>
        <dbReference type="ARBA" id="ARBA00023304"/>
    </source>
</evidence>
<evidence type="ECO:0000256" key="10">
    <source>
        <dbReference type="RuleBase" id="RU004516"/>
    </source>
</evidence>
<evidence type="ECO:0000256" key="5">
    <source>
        <dbReference type="ARBA" id="ARBA00022679"/>
    </source>
</evidence>
<dbReference type="GO" id="GO:0009099">
    <property type="term" value="P:L-valine biosynthetic process"/>
    <property type="evidence" value="ECO:0007669"/>
    <property type="project" value="TreeGrafter"/>
</dbReference>
<dbReference type="SUPFAM" id="SSF56752">
    <property type="entry name" value="D-aminoacid aminotransferase-like PLP-dependent enzymes"/>
    <property type="match status" value="1"/>
</dbReference>
<dbReference type="InterPro" id="IPR043131">
    <property type="entry name" value="BCAT-like_N"/>
</dbReference>
<feature type="modified residue" description="N6-(pyridoxal phosphate)lysine" evidence="8">
    <location>
        <position position="252"/>
    </location>
</feature>
<keyword evidence="7 11" id="KW-0100">Branched-chain amino acid biosynthesis</keyword>
<comment type="catalytic activity">
    <reaction evidence="11">
        <text>L-isoleucine + 2-oxoglutarate = (S)-3-methyl-2-oxopentanoate + L-glutamate</text>
        <dbReference type="Rhea" id="RHEA:24801"/>
        <dbReference type="ChEBI" id="CHEBI:16810"/>
        <dbReference type="ChEBI" id="CHEBI:29985"/>
        <dbReference type="ChEBI" id="CHEBI:35146"/>
        <dbReference type="ChEBI" id="CHEBI:58045"/>
        <dbReference type="EC" id="2.6.1.42"/>
    </reaction>
</comment>
<organism evidence="12 13">
    <name type="scientific">Cytospora paraplurivora</name>
    <dbReference type="NCBI Taxonomy" id="2898453"/>
    <lineage>
        <taxon>Eukaryota</taxon>
        <taxon>Fungi</taxon>
        <taxon>Dikarya</taxon>
        <taxon>Ascomycota</taxon>
        <taxon>Pezizomycotina</taxon>
        <taxon>Sordariomycetes</taxon>
        <taxon>Sordariomycetidae</taxon>
        <taxon>Diaporthales</taxon>
        <taxon>Cytosporaceae</taxon>
        <taxon>Cytospora</taxon>
    </lineage>
</organism>
<evidence type="ECO:0000256" key="2">
    <source>
        <dbReference type="ARBA" id="ARBA00009320"/>
    </source>
</evidence>
<dbReference type="InterPro" id="IPR001544">
    <property type="entry name" value="Aminotrans_IV"/>
</dbReference>
<dbReference type="GO" id="GO:0004084">
    <property type="term" value="F:branched-chain-amino-acid transaminase activity"/>
    <property type="evidence" value="ECO:0007669"/>
    <property type="project" value="UniProtKB-EC"/>
</dbReference>
<comment type="caution">
    <text evidence="12">The sequence shown here is derived from an EMBL/GenBank/DDBJ whole genome shotgun (WGS) entry which is preliminary data.</text>
</comment>
<keyword evidence="3 11" id="KW-0032">Aminotransferase</keyword>
<dbReference type="InterPro" id="IPR033939">
    <property type="entry name" value="BCAT_family"/>
</dbReference>
<dbReference type="InterPro" id="IPR043132">
    <property type="entry name" value="BCAT-like_C"/>
</dbReference>
<proteinExistence type="inferred from homology"/>
<evidence type="ECO:0000256" key="4">
    <source>
        <dbReference type="ARBA" id="ARBA00022605"/>
    </source>
</evidence>
<comment type="cofactor">
    <cofactor evidence="1 10">
        <name>pyridoxal 5'-phosphate</name>
        <dbReference type="ChEBI" id="CHEBI:597326"/>
    </cofactor>
</comment>
<evidence type="ECO:0000256" key="9">
    <source>
        <dbReference type="RuleBase" id="RU004106"/>
    </source>
</evidence>
<comment type="catalytic activity">
    <reaction evidence="11">
        <text>L-valine + 2-oxoglutarate = 3-methyl-2-oxobutanoate + L-glutamate</text>
        <dbReference type="Rhea" id="RHEA:24813"/>
        <dbReference type="ChEBI" id="CHEBI:11851"/>
        <dbReference type="ChEBI" id="CHEBI:16810"/>
        <dbReference type="ChEBI" id="CHEBI:29985"/>
        <dbReference type="ChEBI" id="CHEBI:57762"/>
        <dbReference type="EC" id="2.6.1.42"/>
    </reaction>
</comment>
<dbReference type="PIRSF" id="PIRSF006468">
    <property type="entry name" value="BCAT1"/>
    <property type="match status" value="1"/>
</dbReference>
<dbReference type="Gene3D" id="3.30.470.10">
    <property type="match status" value="1"/>
</dbReference>
<evidence type="ECO:0000256" key="8">
    <source>
        <dbReference type="PIRSR" id="PIRSR006468-1"/>
    </source>
</evidence>
<dbReference type="Pfam" id="PF01063">
    <property type="entry name" value="Aminotran_4"/>
    <property type="match status" value="1"/>
</dbReference>
<dbReference type="EC" id="2.6.1.42" evidence="11"/>
<dbReference type="PANTHER" id="PTHR11825">
    <property type="entry name" value="SUBGROUP IIII AMINOTRANSFERASE"/>
    <property type="match status" value="1"/>
</dbReference>
<dbReference type="FunFam" id="3.20.10.10:FF:000004">
    <property type="entry name" value="Branched-chain-amino-acid aminotransferase"/>
    <property type="match status" value="1"/>
</dbReference>
<keyword evidence="5 11" id="KW-0808">Transferase</keyword>